<evidence type="ECO:0000313" key="3">
    <source>
        <dbReference type="EMBL" id="MDY0406331.1"/>
    </source>
</evidence>
<dbReference type="Pfam" id="PF01047">
    <property type="entry name" value="MarR"/>
    <property type="match status" value="1"/>
</dbReference>
<keyword evidence="4" id="KW-1185">Reference proteome</keyword>
<dbReference type="InterPro" id="IPR039422">
    <property type="entry name" value="MarR/SlyA-like"/>
</dbReference>
<name>A0ABU5CK74_9BACI</name>
<organism evidence="3 4">
    <name type="scientific">Tigheibacillus jepli</name>
    <dbReference type="NCBI Taxonomy" id="3035914"/>
    <lineage>
        <taxon>Bacteria</taxon>
        <taxon>Bacillati</taxon>
        <taxon>Bacillota</taxon>
        <taxon>Bacilli</taxon>
        <taxon>Bacillales</taxon>
        <taxon>Bacillaceae</taxon>
        <taxon>Tigheibacillus</taxon>
    </lineage>
</organism>
<dbReference type="PRINTS" id="PR00598">
    <property type="entry name" value="HTHMARR"/>
</dbReference>
<dbReference type="PANTHER" id="PTHR33164:SF43">
    <property type="entry name" value="HTH-TYPE TRANSCRIPTIONAL REPRESSOR YETL"/>
    <property type="match status" value="1"/>
</dbReference>
<dbReference type="InterPro" id="IPR000835">
    <property type="entry name" value="HTH_MarR-typ"/>
</dbReference>
<evidence type="ECO:0000259" key="2">
    <source>
        <dbReference type="PROSITE" id="PS50995"/>
    </source>
</evidence>
<dbReference type="Proteomes" id="UP001228376">
    <property type="component" value="Unassembled WGS sequence"/>
</dbReference>
<dbReference type="RefSeq" id="WP_306066378.1">
    <property type="nucleotide sequence ID" value="NZ_JAROCA020000001.1"/>
</dbReference>
<dbReference type="EMBL" id="JAROCA020000001">
    <property type="protein sequence ID" value="MDY0406331.1"/>
    <property type="molecule type" value="Genomic_DNA"/>
</dbReference>
<dbReference type="InterPro" id="IPR036388">
    <property type="entry name" value="WH-like_DNA-bd_sf"/>
</dbReference>
<dbReference type="PANTHER" id="PTHR33164">
    <property type="entry name" value="TRANSCRIPTIONAL REGULATOR, MARR FAMILY"/>
    <property type="match status" value="1"/>
</dbReference>
<evidence type="ECO:0000256" key="1">
    <source>
        <dbReference type="ARBA" id="ARBA00023125"/>
    </source>
</evidence>
<gene>
    <name evidence="3" type="ORF">P5G51_013880</name>
</gene>
<dbReference type="Gene3D" id="1.10.10.10">
    <property type="entry name" value="Winged helix-like DNA-binding domain superfamily/Winged helix DNA-binding domain"/>
    <property type="match status" value="1"/>
</dbReference>
<sequence length="149" mass="16853">MELEEVVHRYQIAMNSVYRGINNIMKEHASPDITADQFPTLQYIAAHEKCTSTEIATTFGIGKSAVTAQITRLFEKGFIERNRDTKDRRTVYLHVTPSGLEIVKQTEQVILNALGPVLGHFSDEDIRYFLRLLEELAELMDVNGKGVQG</sequence>
<dbReference type="PROSITE" id="PS50995">
    <property type="entry name" value="HTH_MARR_2"/>
    <property type="match status" value="1"/>
</dbReference>
<reference evidence="3 4" key="1">
    <citation type="submission" date="2023-10" db="EMBL/GenBank/DDBJ databases">
        <title>179-bfca-hs.</title>
        <authorList>
            <person name="Miliotis G."/>
            <person name="Sengupta P."/>
            <person name="Hameed A."/>
            <person name="Chuvochina M."/>
            <person name="Mcdonagh F."/>
            <person name="Simpson A.C."/>
            <person name="Singh N.K."/>
            <person name="Rekha P.D."/>
            <person name="Raman K."/>
            <person name="Hugenholtz P."/>
            <person name="Venkateswaran K."/>
        </authorList>
    </citation>
    <scope>NUCLEOTIDE SEQUENCE [LARGE SCALE GENOMIC DNA]</scope>
    <source>
        <strain evidence="3 4">179-BFC-A-HS</strain>
    </source>
</reference>
<dbReference type="InterPro" id="IPR036390">
    <property type="entry name" value="WH_DNA-bd_sf"/>
</dbReference>
<feature type="domain" description="HTH marR-type" evidence="2">
    <location>
        <begin position="1"/>
        <end position="138"/>
    </location>
</feature>
<dbReference type="SMART" id="SM00347">
    <property type="entry name" value="HTH_MARR"/>
    <property type="match status" value="1"/>
</dbReference>
<dbReference type="SUPFAM" id="SSF46785">
    <property type="entry name" value="Winged helix' DNA-binding domain"/>
    <property type="match status" value="1"/>
</dbReference>
<accession>A0ABU5CK74</accession>
<comment type="caution">
    <text evidence="3">The sequence shown here is derived from an EMBL/GenBank/DDBJ whole genome shotgun (WGS) entry which is preliminary data.</text>
</comment>
<protein>
    <submittedName>
        <fullName evidence="3">MarR family transcriptional regulator</fullName>
    </submittedName>
</protein>
<keyword evidence="1" id="KW-0238">DNA-binding</keyword>
<evidence type="ECO:0000313" key="4">
    <source>
        <dbReference type="Proteomes" id="UP001228376"/>
    </source>
</evidence>
<proteinExistence type="predicted"/>